<keyword evidence="2" id="KW-1185">Reference proteome</keyword>
<dbReference type="AlphaFoldDB" id="A0AAW0D0S3"/>
<name>A0AAW0D0S3_9AGAR</name>
<dbReference type="Proteomes" id="UP001383192">
    <property type="component" value="Unassembled WGS sequence"/>
</dbReference>
<accession>A0AAW0D0S3</accession>
<reference evidence="1 2" key="1">
    <citation type="submission" date="2024-01" db="EMBL/GenBank/DDBJ databases">
        <title>A draft genome for a cacao thread blight-causing isolate of Paramarasmius palmivorus.</title>
        <authorList>
            <person name="Baruah I.K."/>
            <person name="Bukari Y."/>
            <person name="Amoako-Attah I."/>
            <person name="Meinhardt L.W."/>
            <person name="Bailey B.A."/>
            <person name="Cohen S.P."/>
        </authorList>
    </citation>
    <scope>NUCLEOTIDE SEQUENCE [LARGE SCALE GENOMIC DNA]</scope>
    <source>
        <strain evidence="1 2">GH-12</strain>
    </source>
</reference>
<comment type="caution">
    <text evidence="1">The sequence shown here is derived from an EMBL/GenBank/DDBJ whole genome shotgun (WGS) entry which is preliminary data.</text>
</comment>
<evidence type="ECO:0000313" key="1">
    <source>
        <dbReference type="EMBL" id="KAK7046102.1"/>
    </source>
</evidence>
<gene>
    <name evidence="1" type="ORF">VNI00_007103</name>
</gene>
<sequence>MFASIFELLELPKEEKLRQFQQVFEWAFAEDLRCIDTPYETVGLPHWILEKIQALHDSQDEDFSSKAIPASFSTAAKFASEATLSRGVEDIFASKIAGGLAPGIDMRLVS</sequence>
<proteinExistence type="predicted"/>
<dbReference type="EMBL" id="JAYKXP010000022">
    <property type="protein sequence ID" value="KAK7046102.1"/>
    <property type="molecule type" value="Genomic_DNA"/>
</dbReference>
<evidence type="ECO:0000313" key="2">
    <source>
        <dbReference type="Proteomes" id="UP001383192"/>
    </source>
</evidence>
<protein>
    <submittedName>
        <fullName evidence="1">Uncharacterized protein</fullName>
    </submittedName>
</protein>
<organism evidence="1 2">
    <name type="scientific">Paramarasmius palmivorus</name>
    <dbReference type="NCBI Taxonomy" id="297713"/>
    <lineage>
        <taxon>Eukaryota</taxon>
        <taxon>Fungi</taxon>
        <taxon>Dikarya</taxon>
        <taxon>Basidiomycota</taxon>
        <taxon>Agaricomycotina</taxon>
        <taxon>Agaricomycetes</taxon>
        <taxon>Agaricomycetidae</taxon>
        <taxon>Agaricales</taxon>
        <taxon>Marasmiineae</taxon>
        <taxon>Marasmiaceae</taxon>
        <taxon>Paramarasmius</taxon>
    </lineage>
</organism>